<dbReference type="Proteomes" id="UP001235840">
    <property type="component" value="Unassembled WGS sequence"/>
</dbReference>
<name>A0ABT9W3X4_9BACI</name>
<gene>
    <name evidence="2" type="ORF">J2S11_003879</name>
</gene>
<proteinExistence type="predicted"/>
<evidence type="ECO:0008006" key="4">
    <source>
        <dbReference type="Google" id="ProtNLM"/>
    </source>
</evidence>
<feature type="transmembrane region" description="Helical" evidence="1">
    <location>
        <begin position="231"/>
        <end position="249"/>
    </location>
</feature>
<evidence type="ECO:0000313" key="3">
    <source>
        <dbReference type="Proteomes" id="UP001235840"/>
    </source>
</evidence>
<keyword evidence="1" id="KW-1133">Transmembrane helix</keyword>
<evidence type="ECO:0000313" key="2">
    <source>
        <dbReference type="EMBL" id="MDQ0167949.1"/>
    </source>
</evidence>
<sequence length="256" mass="29191">MLRQKYVVLLVILSSILLMGFGPIYTTDEVPQDVYQVLDTEFYQFVDEIFAEGSQDLFNFEVERGDISPGAIHPVHTILQDENFKPSIQFEGEWIVAIYQNGVARNALEIAKSPEGGFEIVRLGHYMELAQALDRRQPHEDYLYEPMSGFGYFLNEQKLTVSPIGEEMKQYIAERSEVISNFSTSAELSLEQFSEFLSYEYREAIPLHEDEEGAGGGPVQGNIFSSVPGNLYWWLVAFLGVAFGGFTFVRRYRFKA</sequence>
<accession>A0ABT9W3X4</accession>
<dbReference type="RefSeq" id="WP_307397286.1">
    <property type="nucleotide sequence ID" value="NZ_BAAADK010000013.1"/>
</dbReference>
<keyword evidence="1" id="KW-0472">Membrane</keyword>
<reference evidence="2 3" key="1">
    <citation type="submission" date="2023-07" db="EMBL/GenBank/DDBJ databases">
        <title>Genomic Encyclopedia of Type Strains, Phase IV (KMG-IV): sequencing the most valuable type-strain genomes for metagenomic binning, comparative biology and taxonomic classification.</title>
        <authorList>
            <person name="Goeker M."/>
        </authorList>
    </citation>
    <scope>NUCLEOTIDE SEQUENCE [LARGE SCALE GENOMIC DNA]</scope>
    <source>
        <strain evidence="2 3">DSM 12751</strain>
    </source>
</reference>
<protein>
    <recommendedName>
        <fullName evidence="4">SURF1-like protein</fullName>
    </recommendedName>
</protein>
<comment type="caution">
    <text evidence="2">The sequence shown here is derived from an EMBL/GenBank/DDBJ whole genome shotgun (WGS) entry which is preliminary data.</text>
</comment>
<evidence type="ECO:0000256" key="1">
    <source>
        <dbReference type="SAM" id="Phobius"/>
    </source>
</evidence>
<dbReference type="EMBL" id="JAUSTY010000021">
    <property type="protein sequence ID" value="MDQ0167949.1"/>
    <property type="molecule type" value="Genomic_DNA"/>
</dbReference>
<organism evidence="2 3">
    <name type="scientific">Caldalkalibacillus horti</name>
    <dbReference type="NCBI Taxonomy" id="77523"/>
    <lineage>
        <taxon>Bacteria</taxon>
        <taxon>Bacillati</taxon>
        <taxon>Bacillota</taxon>
        <taxon>Bacilli</taxon>
        <taxon>Bacillales</taxon>
        <taxon>Bacillaceae</taxon>
        <taxon>Caldalkalibacillus</taxon>
    </lineage>
</organism>
<keyword evidence="1" id="KW-0812">Transmembrane</keyword>
<keyword evidence="3" id="KW-1185">Reference proteome</keyword>